<accession>A0AAD6CTB3</accession>
<keyword evidence="1" id="KW-0732">Signal</keyword>
<feature type="signal peptide" evidence="1">
    <location>
        <begin position="1"/>
        <end position="20"/>
    </location>
</feature>
<organism evidence="2 3">
    <name type="scientific">Penicillium frequentans</name>
    <dbReference type="NCBI Taxonomy" id="3151616"/>
    <lineage>
        <taxon>Eukaryota</taxon>
        <taxon>Fungi</taxon>
        <taxon>Dikarya</taxon>
        <taxon>Ascomycota</taxon>
        <taxon>Pezizomycotina</taxon>
        <taxon>Eurotiomycetes</taxon>
        <taxon>Eurotiomycetidae</taxon>
        <taxon>Eurotiales</taxon>
        <taxon>Aspergillaceae</taxon>
        <taxon>Penicillium</taxon>
    </lineage>
</organism>
<feature type="chain" id="PRO_5042163321" description="Cyanovirin-N domain-containing protein" evidence="1">
    <location>
        <begin position="21"/>
        <end position="119"/>
    </location>
</feature>
<dbReference type="Proteomes" id="UP001220324">
    <property type="component" value="Unassembled WGS sequence"/>
</dbReference>
<protein>
    <recommendedName>
        <fullName evidence="4">Cyanovirin-N domain-containing protein</fullName>
    </recommendedName>
</protein>
<evidence type="ECO:0000256" key="1">
    <source>
        <dbReference type="SAM" id="SignalP"/>
    </source>
</evidence>
<evidence type="ECO:0000313" key="2">
    <source>
        <dbReference type="EMBL" id="KAJ5538381.1"/>
    </source>
</evidence>
<proteinExistence type="predicted"/>
<evidence type="ECO:0000313" key="3">
    <source>
        <dbReference type="Proteomes" id="UP001220324"/>
    </source>
</evidence>
<gene>
    <name evidence="2" type="ORF">N7494_007860</name>
</gene>
<sequence length="119" mass="12840">MLFVPKIALMLAASGSIASAYQLTACTDTQCSENCKVITNDDVSSTSSCNDFGFLVKSIEWWDTLNTFNGWVSAGCSGGPGDEDVWITDGNKKGQCYDITDSDLAKDGIQYWEVNNSGE</sequence>
<comment type="caution">
    <text evidence="2">The sequence shown here is derived from an EMBL/GenBank/DDBJ whole genome shotgun (WGS) entry which is preliminary data.</text>
</comment>
<reference evidence="2 3" key="1">
    <citation type="journal article" date="2023" name="IMA Fungus">
        <title>Comparative genomic study of the Penicillium genus elucidates a diverse pangenome and 15 lateral gene transfer events.</title>
        <authorList>
            <person name="Petersen C."/>
            <person name="Sorensen T."/>
            <person name="Nielsen M.R."/>
            <person name="Sondergaard T.E."/>
            <person name="Sorensen J.L."/>
            <person name="Fitzpatrick D.A."/>
            <person name="Frisvad J.C."/>
            <person name="Nielsen K.L."/>
        </authorList>
    </citation>
    <scope>NUCLEOTIDE SEQUENCE [LARGE SCALE GENOMIC DNA]</scope>
    <source>
        <strain evidence="2 3">IBT 35679</strain>
    </source>
</reference>
<evidence type="ECO:0008006" key="4">
    <source>
        <dbReference type="Google" id="ProtNLM"/>
    </source>
</evidence>
<dbReference type="AlphaFoldDB" id="A0AAD6CTB3"/>
<dbReference type="EMBL" id="JAQIZZ010000006">
    <property type="protein sequence ID" value="KAJ5538381.1"/>
    <property type="molecule type" value="Genomic_DNA"/>
</dbReference>
<keyword evidence="3" id="KW-1185">Reference proteome</keyword>
<name>A0AAD6CTB3_9EURO</name>